<dbReference type="EMBL" id="BQKI01000015">
    <property type="protein sequence ID" value="GJN09298.1"/>
    <property type="molecule type" value="Genomic_DNA"/>
</dbReference>
<organism evidence="2 3">
    <name type="scientific">Eleusine coracana subsp. coracana</name>
    <dbReference type="NCBI Taxonomy" id="191504"/>
    <lineage>
        <taxon>Eukaryota</taxon>
        <taxon>Viridiplantae</taxon>
        <taxon>Streptophyta</taxon>
        <taxon>Embryophyta</taxon>
        <taxon>Tracheophyta</taxon>
        <taxon>Spermatophyta</taxon>
        <taxon>Magnoliopsida</taxon>
        <taxon>Liliopsida</taxon>
        <taxon>Poales</taxon>
        <taxon>Poaceae</taxon>
        <taxon>PACMAD clade</taxon>
        <taxon>Chloridoideae</taxon>
        <taxon>Cynodonteae</taxon>
        <taxon>Eleusininae</taxon>
        <taxon>Eleusine</taxon>
    </lineage>
</organism>
<protein>
    <submittedName>
        <fullName evidence="2">Uncharacterized protein</fullName>
    </submittedName>
</protein>
<keyword evidence="3" id="KW-1185">Reference proteome</keyword>
<feature type="region of interest" description="Disordered" evidence="1">
    <location>
        <begin position="1"/>
        <end position="86"/>
    </location>
</feature>
<gene>
    <name evidence="2" type="primary">ga27294</name>
    <name evidence="2" type="ORF">PR202_ga27294</name>
</gene>
<reference evidence="2" key="2">
    <citation type="submission" date="2021-12" db="EMBL/GenBank/DDBJ databases">
        <title>Resequencing data analysis of finger millet.</title>
        <authorList>
            <person name="Hatakeyama M."/>
            <person name="Aluri S."/>
            <person name="Balachadran M.T."/>
            <person name="Sivarajan S.R."/>
            <person name="Poveda L."/>
            <person name="Shimizu-Inatsugi R."/>
            <person name="Schlapbach R."/>
            <person name="Sreeman S.M."/>
            <person name="Shimizu K.K."/>
        </authorList>
    </citation>
    <scope>NUCLEOTIDE SEQUENCE</scope>
</reference>
<evidence type="ECO:0000313" key="2">
    <source>
        <dbReference type="EMBL" id="GJN09298.1"/>
    </source>
</evidence>
<dbReference type="Proteomes" id="UP001054889">
    <property type="component" value="Unassembled WGS sequence"/>
</dbReference>
<reference evidence="2" key="1">
    <citation type="journal article" date="2018" name="DNA Res.">
        <title>Multiple hybrid de novo genome assembly of finger millet, an orphan allotetraploid crop.</title>
        <authorList>
            <person name="Hatakeyama M."/>
            <person name="Aluri S."/>
            <person name="Balachadran M.T."/>
            <person name="Sivarajan S.R."/>
            <person name="Patrignani A."/>
            <person name="Gruter S."/>
            <person name="Poveda L."/>
            <person name="Shimizu-Inatsugi R."/>
            <person name="Baeten J."/>
            <person name="Francoijs K.J."/>
            <person name="Nataraja K.N."/>
            <person name="Reddy Y.A.N."/>
            <person name="Phadnis S."/>
            <person name="Ravikumar R.L."/>
            <person name="Schlapbach R."/>
            <person name="Sreeman S.M."/>
            <person name="Shimizu K.K."/>
        </authorList>
    </citation>
    <scope>NUCLEOTIDE SEQUENCE</scope>
</reference>
<evidence type="ECO:0000313" key="3">
    <source>
        <dbReference type="Proteomes" id="UP001054889"/>
    </source>
</evidence>
<accession>A0AAV5DEF0</accession>
<feature type="compositionally biased region" description="Pro residues" evidence="1">
    <location>
        <begin position="56"/>
        <end position="82"/>
    </location>
</feature>
<proteinExistence type="predicted"/>
<comment type="caution">
    <text evidence="2">The sequence shown here is derived from an EMBL/GenBank/DDBJ whole genome shotgun (WGS) entry which is preliminary data.</text>
</comment>
<name>A0AAV5DEF0_ELECO</name>
<evidence type="ECO:0000256" key="1">
    <source>
        <dbReference type="SAM" id="MobiDB-lite"/>
    </source>
</evidence>
<dbReference type="AlphaFoldDB" id="A0AAV5DEF0"/>
<sequence length="110" mass="11404">MEATKADLGGPDAGSTGHDPSSVSAARGSFGGPRPCRPTAPPLSTKPRKRTFITPPARPTVPPPPRPMVSPPPRLKAPPPPRHGGDLHLQLLSGVSLRRPVIPGIAPQVD</sequence>